<keyword evidence="2" id="KW-1185">Reference proteome</keyword>
<gene>
    <name evidence="1" type="ORF">RE474_09835</name>
</gene>
<dbReference type="RefSeq" id="WP_309310201.1">
    <property type="nucleotide sequence ID" value="NZ_CP133592.1"/>
</dbReference>
<evidence type="ECO:0000313" key="1">
    <source>
        <dbReference type="EMBL" id="WMW24388.1"/>
    </source>
</evidence>
<protein>
    <submittedName>
        <fullName evidence="1">Uncharacterized protein</fullName>
    </submittedName>
</protein>
<sequence>MKYVPEVKGENKETLEDHARSLDLNNFKETIINTKLWKVIPS</sequence>
<organism evidence="1 2">
    <name type="scientific">Methanolobus sediminis</name>
    <dbReference type="NCBI Taxonomy" id="3072978"/>
    <lineage>
        <taxon>Archaea</taxon>
        <taxon>Methanobacteriati</taxon>
        <taxon>Methanobacteriota</taxon>
        <taxon>Stenosarchaea group</taxon>
        <taxon>Methanomicrobia</taxon>
        <taxon>Methanosarcinales</taxon>
        <taxon>Methanosarcinaceae</taxon>
        <taxon>Methanolobus</taxon>
    </lineage>
</organism>
<dbReference type="Proteomes" id="UP001182908">
    <property type="component" value="Chromosome"/>
</dbReference>
<proteinExistence type="predicted"/>
<evidence type="ECO:0000313" key="2">
    <source>
        <dbReference type="Proteomes" id="UP001182908"/>
    </source>
</evidence>
<accession>A0AA51YLC7</accession>
<reference evidence="1 2" key="1">
    <citation type="submission" date="2023-08" db="EMBL/GenBank/DDBJ databases">
        <title>Methanolobus mangrovi sp. nov. and Methanolobus sediminis sp. nov, two novel methylotrophic methanogens isolated from mangrove sediments in China.</title>
        <authorList>
            <person name="Zhou J."/>
        </authorList>
    </citation>
    <scope>NUCLEOTIDE SEQUENCE [LARGE SCALE GENOMIC DNA]</scope>
    <source>
        <strain evidence="1 2">FTZ6</strain>
    </source>
</reference>
<dbReference type="AlphaFoldDB" id="A0AA51YLC7"/>
<dbReference type="KEGG" id="mseb:RE474_09835"/>
<dbReference type="GeneID" id="84233018"/>
<name>A0AA51YLC7_9EURY</name>
<dbReference type="EMBL" id="CP133592">
    <property type="protein sequence ID" value="WMW24388.1"/>
    <property type="molecule type" value="Genomic_DNA"/>
</dbReference>